<dbReference type="Pfam" id="PF07171">
    <property type="entry name" value="MlrC_C"/>
    <property type="match status" value="1"/>
</dbReference>
<keyword evidence="1" id="KW-0645">Protease</keyword>
<reference evidence="4" key="1">
    <citation type="submission" date="2021-11" db="EMBL/GenBank/DDBJ databases">
        <title>Draft genome sequence of Alcaligenes endophyticus type strain CCUG 75668T.</title>
        <authorList>
            <person name="Salva-Serra F."/>
            <person name="Duran R.E."/>
            <person name="Seeger M."/>
            <person name="Moore E.R.B."/>
            <person name="Jaen-Luchoro D."/>
        </authorList>
    </citation>
    <scope>NUCLEOTIDE SEQUENCE</scope>
    <source>
        <strain evidence="4">CCUG 75668</strain>
    </source>
</reference>
<organism evidence="4 5">
    <name type="scientific">Alcaligenes endophyticus</name>
    <dbReference type="NCBI Taxonomy" id="1929088"/>
    <lineage>
        <taxon>Bacteria</taxon>
        <taxon>Pseudomonadati</taxon>
        <taxon>Pseudomonadota</taxon>
        <taxon>Betaproteobacteria</taxon>
        <taxon>Burkholderiales</taxon>
        <taxon>Alcaligenaceae</taxon>
        <taxon>Alcaligenes</taxon>
    </lineage>
</organism>
<gene>
    <name evidence="4" type="ORF">LMS43_14885</name>
</gene>
<comment type="similarity">
    <text evidence="1">Belongs to the peptidase M81 family.</text>
</comment>
<dbReference type="InterPro" id="IPR015995">
    <property type="entry name" value="MlrC_N"/>
</dbReference>
<evidence type="ECO:0000313" key="4">
    <source>
        <dbReference type="EMBL" id="MDN4122577.1"/>
    </source>
</evidence>
<keyword evidence="5" id="KW-1185">Reference proteome</keyword>
<comment type="caution">
    <text evidence="4">The sequence shown here is derived from an EMBL/GenBank/DDBJ whole genome shotgun (WGS) entry which is preliminary data.</text>
</comment>
<name>A0ABT8EMP4_9BURK</name>
<evidence type="ECO:0000259" key="3">
    <source>
        <dbReference type="Pfam" id="PF07364"/>
    </source>
</evidence>
<proteinExistence type="inferred from homology"/>
<comment type="cofactor">
    <cofactor evidence="1">
        <name>Zn(2+)</name>
        <dbReference type="ChEBI" id="CHEBI:29105"/>
    </cofactor>
    <text evidence="1">Binds 1 zinc ion per subunit.</text>
</comment>
<protein>
    <recommendedName>
        <fullName evidence="1">Microcystinase C</fullName>
        <shortName evidence="1">MlrC</shortName>
    </recommendedName>
</protein>
<accession>A0ABT8EMP4</accession>
<dbReference type="PIRSF" id="PIRSF012702">
    <property type="entry name" value="UCP012702"/>
    <property type="match status" value="1"/>
</dbReference>
<keyword evidence="1" id="KW-0479">Metal-binding</keyword>
<comment type="function">
    <text evidence="1">Involved in peptidolytic degradation of cyclic heptapeptide hepatotoxin microcystin (MC).</text>
</comment>
<sequence length="492" mass="54096">MRLLMAMLKHETNTFSPVETPFQRFFKYDPHVHTGAYALEIYTGTGSGLGGFIDLAQQQGAEIDIALAAESWPSGPVSDETYEQLLRHILDAVQQGGYDGILLDLHGAMVTESLEDAEGELLRRIRELDPHTPIGVTLDMHTNLYENMVSNATVLTGYHTYPHVDMYDAGFRCAQLLVRTIRGEIAPVLAWGTKPMLPHVMQQGTHMEPNKSLQARCIDLEQKQEVLAASLFVGFPNADIHHAGLGVVVCTDAQAAKAQSVCDALLQQAWEARHDFVFQIEPLAESVARAKQIESGPVVLLDHYDNSASGGTMDTTAVLAEVLRQGLENAVFYAIYDPEAVQQAISAGIDAEVTLMLGGKTAMPALTEPSHPVEVTGRVKMIFNGRYRNRGPMYKGVENNTGPTVVLDTGKVEIVLISEHQEPFDLSCLLSVGVDPYMKKYVVLKSRVHWRAGFGELAQQVIECAGLGVCTSDYSQLEFKHVRRPIFPLDPL</sequence>
<feature type="domain" description="Microcystin LR degradation protein MlrC C-terminal" evidence="2">
    <location>
        <begin position="300"/>
        <end position="481"/>
    </location>
</feature>
<dbReference type="EMBL" id="JAJHNU010000005">
    <property type="protein sequence ID" value="MDN4122577.1"/>
    <property type="molecule type" value="Genomic_DNA"/>
</dbReference>
<keyword evidence="1" id="KW-0482">Metalloprotease</keyword>
<dbReference type="Pfam" id="PF07364">
    <property type="entry name" value="DUF1485"/>
    <property type="match status" value="1"/>
</dbReference>
<feature type="domain" description="Microcystin LR degradation protein MlrC N-terminal" evidence="3">
    <location>
        <begin position="2"/>
        <end position="290"/>
    </location>
</feature>
<keyword evidence="1" id="KW-0378">Hydrolase</keyword>
<evidence type="ECO:0000313" key="5">
    <source>
        <dbReference type="Proteomes" id="UP001168613"/>
    </source>
</evidence>
<dbReference type="RefSeq" id="WP_266123894.1">
    <property type="nucleotide sequence ID" value="NZ_JAJHNU010000005.1"/>
</dbReference>
<evidence type="ECO:0000259" key="2">
    <source>
        <dbReference type="Pfam" id="PF07171"/>
    </source>
</evidence>
<evidence type="ECO:0000256" key="1">
    <source>
        <dbReference type="PIRNR" id="PIRNR012702"/>
    </source>
</evidence>
<dbReference type="Proteomes" id="UP001168613">
    <property type="component" value="Unassembled WGS sequence"/>
</dbReference>
<dbReference type="InterPro" id="IPR009197">
    <property type="entry name" value="MlrC"/>
</dbReference>
<dbReference type="InterPro" id="IPR010799">
    <property type="entry name" value="MlrC_C"/>
</dbReference>